<protein>
    <submittedName>
        <fullName evidence="1">Uncharacterized protein</fullName>
    </submittedName>
</protein>
<keyword evidence="2" id="KW-1185">Reference proteome</keyword>
<gene>
    <name evidence="1" type="ORF">C5167_012777</name>
</gene>
<reference evidence="1 2" key="1">
    <citation type="journal article" date="2018" name="Science">
        <title>The opium poppy genome and morphinan production.</title>
        <authorList>
            <person name="Guo L."/>
            <person name="Winzer T."/>
            <person name="Yang X."/>
            <person name="Li Y."/>
            <person name="Ning Z."/>
            <person name="He Z."/>
            <person name="Teodor R."/>
            <person name="Lu Y."/>
            <person name="Bowser T.A."/>
            <person name="Graham I.A."/>
            <person name="Ye K."/>
        </authorList>
    </citation>
    <scope>NUCLEOTIDE SEQUENCE [LARGE SCALE GENOMIC DNA]</scope>
    <source>
        <strain evidence="2">cv. HN1</strain>
        <tissue evidence="1">Leaves</tissue>
    </source>
</reference>
<sequence length="115" mass="12465">MEQKTRNQTDLDSSYQRIIYLPSNELKSSVKSYFKEGLEHSPNGISSASLEGSAGSLAESIIEEEKDASASLTDSASAGGMEENKVEFLDGYTSTLKVPLSYVGQIANIPLTYFT</sequence>
<dbReference type="Gramene" id="RZC53909">
    <property type="protein sequence ID" value="RZC53909"/>
    <property type="gene ID" value="C5167_012777"/>
</dbReference>
<dbReference type="EMBL" id="CM010717">
    <property type="protein sequence ID" value="RZC53909.1"/>
    <property type="molecule type" value="Genomic_DNA"/>
</dbReference>
<dbReference type="Proteomes" id="UP000316621">
    <property type="component" value="Chromosome 3"/>
</dbReference>
<evidence type="ECO:0000313" key="1">
    <source>
        <dbReference type="EMBL" id="RZC53909.1"/>
    </source>
</evidence>
<organism evidence="1 2">
    <name type="scientific">Papaver somniferum</name>
    <name type="common">Opium poppy</name>
    <dbReference type="NCBI Taxonomy" id="3469"/>
    <lineage>
        <taxon>Eukaryota</taxon>
        <taxon>Viridiplantae</taxon>
        <taxon>Streptophyta</taxon>
        <taxon>Embryophyta</taxon>
        <taxon>Tracheophyta</taxon>
        <taxon>Spermatophyta</taxon>
        <taxon>Magnoliopsida</taxon>
        <taxon>Ranunculales</taxon>
        <taxon>Papaveraceae</taxon>
        <taxon>Papaveroideae</taxon>
        <taxon>Papaver</taxon>
    </lineage>
</organism>
<name>A0A4Y7J2E4_PAPSO</name>
<evidence type="ECO:0000313" key="2">
    <source>
        <dbReference type="Proteomes" id="UP000316621"/>
    </source>
</evidence>
<accession>A0A4Y7J2E4</accession>
<dbReference type="AlphaFoldDB" id="A0A4Y7J2E4"/>
<proteinExistence type="predicted"/>